<keyword evidence="4" id="KW-1185">Reference proteome</keyword>
<reference evidence="3 4" key="1">
    <citation type="journal article" date="2009" name="Genome Res.">
        <title>Whole genome sequence of Desulfovibrio magneticus strain RS-1 revealed common gene clusters in magnetotactic bacteria.</title>
        <authorList>
            <person name="Nakazawa H."/>
            <person name="Arakaki A."/>
            <person name="Narita-Yamada S."/>
            <person name="Yashiro I."/>
            <person name="Jinno K."/>
            <person name="Aoki N."/>
            <person name="Tsuruyama A."/>
            <person name="Okamura Y."/>
            <person name="Tanikawa S."/>
            <person name="Fujita N."/>
            <person name="Takeyama H."/>
            <person name="Matsunaga T."/>
        </authorList>
    </citation>
    <scope>NUCLEOTIDE SEQUENCE [LARGE SCALE GENOMIC DNA]</scope>
    <source>
        <strain evidence="4">ATCC 700980 / DSM 13731 / RS-1</strain>
    </source>
</reference>
<evidence type="ECO:0000256" key="2">
    <source>
        <dbReference type="SAM" id="Phobius"/>
    </source>
</evidence>
<gene>
    <name evidence="3" type="ordered locus">DMR_02820</name>
</gene>
<proteinExistence type="predicted"/>
<organism evidence="3 4">
    <name type="scientific">Solidesulfovibrio magneticus (strain ATCC 700980 / DSM 13731 / RS-1)</name>
    <name type="common">Desulfovibrio magneticus</name>
    <dbReference type="NCBI Taxonomy" id="573370"/>
    <lineage>
        <taxon>Bacteria</taxon>
        <taxon>Pseudomonadati</taxon>
        <taxon>Thermodesulfobacteriota</taxon>
        <taxon>Desulfovibrionia</taxon>
        <taxon>Desulfovibrionales</taxon>
        <taxon>Desulfovibrionaceae</taxon>
        <taxon>Solidesulfovibrio</taxon>
    </lineage>
</organism>
<dbReference type="STRING" id="573370.DMR_02820"/>
<name>C4XGJ3_SOLM1</name>
<evidence type="ECO:0000313" key="4">
    <source>
        <dbReference type="Proteomes" id="UP000009071"/>
    </source>
</evidence>
<dbReference type="KEGG" id="dma:DMR_02820"/>
<accession>C4XGJ3</accession>
<feature type="compositionally biased region" description="Low complexity" evidence="1">
    <location>
        <begin position="152"/>
        <end position="182"/>
    </location>
</feature>
<protein>
    <submittedName>
        <fullName evidence="3">Uncharacterized protein</fullName>
    </submittedName>
</protein>
<dbReference type="HOGENOM" id="CLU_1388303_0_0_7"/>
<keyword evidence="2" id="KW-0812">Transmembrane</keyword>
<evidence type="ECO:0000256" key="1">
    <source>
        <dbReference type="SAM" id="MobiDB-lite"/>
    </source>
</evidence>
<dbReference type="EMBL" id="AP010904">
    <property type="protein sequence ID" value="BAH73773.1"/>
    <property type="molecule type" value="Genomic_DNA"/>
</dbReference>
<dbReference type="AlphaFoldDB" id="C4XGJ3"/>
<dbReference type="Proteomes" id="UP000009071">
    <property type="component" value="Chromosome"/>
</dbReference>
<feature type="transmembrane region" description="Helical" evidence="2">
    <location>
        <begin position="44"/>
        <end position="67"/>
    </location>
</feature>
<keyword evidence="2" id="KW-0472">Membrane</keyword>
<sequence length="196" mass="20020">MSRHSPTAIWREICLDSASTSKPHHDAKEHPMYDNASPSPRRRVASIAVAALVCLNLAALAALGLAVERGRAELAAVSDRLAALALADETATRDEPAALAEALAALDRKIDALAAASGHDAKTAAALAADVKTLSGRVEALAAKAQASRETAAAAKASPSKPQAQAAKPAAPKAGPKPNYAPMPAYGSGYAAWPVY</sequence>
<keyword evidence="2" id="KW-1133">Transmembrane helix</keyword>
<evidence type="ECO:0000313" key="3">
    <source>
        <dbReference type="EMBL" id="BAH73773.1"/>
    </source>
</evidence>
<dbReference type="RefSeq" id="WP_012749858.1">
    <property type="nucleotide sequence ID" value="NC_012796.1"/>
</dbReference>
<feature type="region of interest" description="Disordered" evidence="1">
    <location>
        <begin position="152"/>
        <end position="186"/>
    </location>
</feature>